<evidence type="ECO:0000313" key="1">
    <source>
        <dbReference type="EMBL" id="RGV32013.1"/>
    </source>
</evidence>
<sequence>MEIIKKEVMMKTTNIFILGLLMLVAVIGCSEQDDFDYTGGAQVYFKRVAGSGTADSVTYSFAVRDNDLEMDVIEIPLVVTGKGVDYDREVNLVVVDEKTTAVKDVDYVMEKVVFTAGAVETVLKVRVNRTEGLKQEERAIFLQILPTEGFGVDVDTTWVDYKIKINDILTKPARWIYECQPYFGTYSKVKYRYIIDVLGIWDFPDSGDNAIPKGQMLFYKDKMKSELAKWEKENNKQMLDENNVHVDFDR</sequence>
<organism evidence="1 2">
    <name type="scientific">Butyricimonas virosa</name>
    <dbReference type="NCBI Taxonomy" id="544645"/>
    <lineage>
        <taxon>Bacteria</taxon>
        <taxon>Pseudomonadati</taxon>
        <taxon>Bacteroidota</taxon>
        <taxon>Bacteroidia</taxon>
        <taxon>Bacteroidales</taxon>
        <taxon>Odoribacteraceae</taxon>
        <taxon>Butyricimonas</taxon>
    </lineage>
</organism>
<dbReference type="InterPro" id="IPR032299">
    <property type="entry name" value="DUF4843"/>
</dbReference>
<evidence type="ECO:0000313" key="2">
    <source>
        <dbReference type="Proteomes" id="UP000283589"/>
    </source>
</evidence>
<name>A0A412WWZ4_9BACT</name>
<dbReference type="EMBL" id="QRZA01000025">
    <property type="protein sequence ID" value="RGV32013.1"/>
    <property type="molecule type" value="Genomic_DNA"/>
</dbReference>
<reference evidence="1 2" key="1">
    <citation type="submission" date="2018-08" db="EMBL/GenBank/DDBJ databases">
        <title>A genome reference for cultivated species of the human gut microbiota.</title>
        <authorList>
            <person name="Zou Y."/>
            <person name="Xue W."/>
            <person name="Luo G."/>
        </authorList>
    </citation>
    <scope>NUCLEOTIDE SEQUENCE [LARGE SCALE GENOMIC DNA]</scope>
    <source>
        <strain evidence="1 2">AF14-49</strain>
    </source>
</reference>
<dbReference type="AlphaFoldDB" id="A0A412WWZ4"/>
<dbReference type="Proteomes" id="UP000283589">
    <property type="component" value="Unassembled WGS sequence"/>
</dbReference>
<proteinExistence type="predicted"/>
<dbReference type="PROSITE" id="PS51257">
    <property type="entry name" value="PROKAR_LIPOPROTEIN"/>
    <property type="match status" value="1"/>
</dbReference>
<gene>
    <name evidence="1" type="ORF">DWW18_15550</name>
</gene>
<dbReference type="Pfam" id="PF16132">
    <property type="entry name" value="DUF4843"/>
    <property type="match status" value="1"/>
</dbReference>
<accession>A0A412WWZ4</accession>
<comment type="caution">
    <text evidence="1">The sequence shown here is derived from an EMBL/GenBank/DDBJ whole genome shotgun (WGS) entry which is preliminary data.</text>
</comment>
<protein>
    <submittedName>
        <fullName evidence="1">DUF4843 domain-containing protein</fullName>
    </submittedName>
</protein>